<keyword evidence="4 9" id="KW-0067">ATP-binding</keyword>
<dbReference type="InterPro" id="IPR004154">
    <property type="entry name" value="Anticodon-bd"/>
</dbReference>
<name>A0A5C5VWL2_9BACT</name>
<keyword evidence="1 9" id="KW-0963">Cytoplasm</keyword>
<dbReference type="SMART" id="SM00946">
    <property type="entry name" value="ProRS-C_1"/>
    <property type="match status" value="1"/>
</dbReference>
<evidence type="ECO:0000313" key="11">
    <source>
        <dbReference type="EMBL" id="TWT42497.1"/>
    </source>
</evidence>
<comment type="subunit">
    <text evidence="9">Homodimer.</text>
</comment>
<dbReference type="Pfam" id="PF03129">
    <property type="entry name" value="HGTP_anticodon"/>
    <property type="match status" value="1"/>
</dbReference>
<organism evidence="11 12">
    <name type="scientific">Botrimarina hoheduenensis</name>
    <dbReference type="NCBI Taxonomy" id="2528000"/>
    <lineage>
        <taxon>Bacteria</taxon>
        <taxon>Pseudomonadati</taxon>
        <taxon>Planctomycetota</taxon>
        <taxon>Planctomycetia</taxon>
        <taxon>Pirellulales</taxon>
        <taxon>Lacipirellulaceae</taxon>
        <taxon>Botrimarina</taxon>
    </lineage>
</organism>
<dbReference type="HAMAP" id="MF_01571">
    <property type="entry name" value="Pro_tRNA_synth_type3"/>
    <property type="match status" value="1"/>
</dbReference>
<gene>
    <name evidence="9 11" type="primary">proS</name>
    <name evidence="11" type="ORF">Pla111_28020</name>
</gene>
<dbReference type="InterPro" id="IPR002314">
    <property type="entry name" value="aa-tRNA-synt_IIb"/>
</dbReference>
<dbReference type="NCBIfam" id="TIGR00408">
    <property type="entry name" value="proS_fam_I"/>
    <property type="match status" value="1"/>
</dbReference>
<evidence type="ECO:0000259" key="10">
    <source>
        <dbReference type="PROSITE" id="PS50862"/>
    </source>
</evidence>
<dbReference type="GO" id="GO:0017101">
    <property type="term" value="C:aminoacyl-tRNA synthetase multienzyme complex"/>
    <property type="evidence" value="ECO:0007669"/>
    <property type="project" value="TreeGrafter"/>
</dbReference>
<evidence type="ECO:0000256" key="4">
    <source>
        <dbReference type="ARBA" id="ARBA00022840"/>
    </source>
</evidence>
<dbReference type="SUPFAM" id="SSF64586">
    <property type="entry name" value="C-terminal domain of ProRS"/>
    <property type="match status" value="1"/>
</dbReference>
<evidence type="ECO:0000256" key="7">
    <source>
        <dbReference type="ARBA" id="ARBA00047671"/>
    </source>
</evidence>
<evidence type="ECO:0000256" key="1">
    <source>
        <dbReference type="ARBA" id="ARBA00022490"/>
    </source>
</evidence>
<reference evidence="11 12" key="1">
    <citation type="submission" date="2019-02" db="EMBL/GenBank/DDBJ databases">
        <title>Deep-cultivation of Planctomycetes and their phenomic and genomic characterization uncovers novel biology.</title>
        <authorList>
            <person name="Wiegand S."/>
            <person name="Jogler M."/>
            <person name="Boedeker C."/>
            <person name="Pinto D."/>
            <person name="Vollmers J."/>
            <person name="Rivas-Marin E."/>
            <person name="Kohn T."/>
            <person name="Peeters S.H."/>
            <person name="Heuer A."/>
            <person name="Rast P."/>
            <person name="Oberbeckmann S."/>
            <person name="Bunk B."/>
            <person name="Jeske O."/>
            <person name="Meyerdierks A."/>
            <person name="Storesund J.E."/>
            <person name="Kallscheuer N."/>
            <person name="Luecker S."/>
            <person name="Lage O.M."/>
            <person name="Pohl T."/>
            <person name="Merkel B.J."/>
            <person name="Hornburger P."/>
            <person name="Mueller R.-W."/>
            <person name="Bruemmer F."/>
            <person name="Labrenz M."/>
            <person name="Spormann A.M."/>
            <person name="Op Den Camp H."/>
            <person name="Overmann J."/>
            <person name="Amann R."/>
            <person name="Jetten M.S.M."/>
            <person name="Mascher T."/>
            <person name="Medema M.H."/>
            <person name="Devos D.P."/>
            <person name="Kaster A.-K."/>
            <person name="Ovreas L."/>
            <person name="Rohde M."/>
            <person name="Galperin M.Y."/>
            <person name="Jogler C."/>
        </authorList>
    </citation>
    <scope>NUCLEOTIDE SEQUENCE [LARGE SCALE GENOMIC DNA]</scope>
    <source>
        <strain evidence="11 12">Pla111</strain>
    </source>
</reference>
<dbReference type="Gene3D" id="3.40.50.800">
    <property type="entry name" value="Anticodon-binding domain"/>
    <property type="match status" value="1"/>
</dbReference>
<evidence type="ECO:0000256" key="6">
    <source>
        <dbReference type="ARBA" id="ARBA00023146"/>
    </source>
</evidence>
<evidence type="ECO:0000256" key="2">
    <source>
        <dbReference type="ARBA" id="ARBA00022598"/>
    </source>
</evidence>
<dbReference type="SUPFAM" id="SSF52954">
    <property type="entry name" value="Class II aaRS ABD-related"/>
    <property type="match status" value="1"/>
</dbReference>
<dbReference type="GO" id="GO:0004827">
    <property type="term" value="F:proline-tRNA ligase activity"/>
    <property type="evidence" value="ECO:0007669"/>
    <property type="project" value="UniProtKB-UniRule"/>
</dbReference>
<accession>A0A5C5VWL2</accession>
<dbReference type="PANTHER" id="PTHR43382:SF2">
    <property type="entry name" value="BIFUNCTIONAL GLUTAMATE_PROLINE--TRNA LIGASE"/>
    <property type="match status" value="1"/>
</dbReference>
<dbReference type="InterPro" id="IPR033721">
    <property type="entry name" value="ProRS_core_arch_euk"/>
</dbReference>
<dbReference type="PROSITE" id="PS50862">
    <property type="entry name" value="AA_TRNA_LIGASE_II"/>
    <property type="match status" value="1"/>
</dbReference>
<comment type="similarity">
    <text evidence="8 9">Belongs to the class-II aminoacyl-tRNA synthetase family. ProS type 3 subfamily.</text>
</comment>
<dbReference type="EMBL" id="SJPH01000007">
    <property type="protein sequence ID" value="TWT42497.1"/>
    <property type="molecule type" value="Genomic_DNA"/>
</dbReference>
<keyword evidence="12" id="KW-1185">Reference proteome</keyword>
<dbReference type="GO" id="GO:0006433">
    <property type="term" value="P:prolyl-tRNA aminoacylation"/>
    <property type="evidence" value="ECO:0007669"/>
    <property type="project" value="UniProtKB-UniRule"/>
</dbReference>
<feature type="domain" description="Aminoacyl-transfer RNA synthetases class-II family profile" evidence="10">
    <location>
        <begin position="43"/>
        <end position="295"/>
    </location>
</feature>
<dbReference type="InterPro" id="IPR036621">
    <property type="entry name" value="Anticodon-bd_dom_sf"/>
</dbReference>
<dbReference type="SUPFAM" id="SSF55681">
    <property type="entry name" value="Class II aaRS and biotin synthetases"/>
    <property type="match status" value="1"/>
</dbReference>
<dbReference type="EC" id="6.1.1.15" evidence="9"/>
<dbReference type="InterPro" id="IPR045864">
    <property type="entry name" value="aa-tRNA-synth_II/BPL/LPL"/>
</dbReference>
<dbReference type="OrthoDB" id="9809052at2"/>
<dbReference type="Gene3D" id="3.30.930.10">
    <property type="entry name" value="Bira Bifunctional Protein, Domain 2"/>
    <property type="match status" value="1"/>
</dbReference>
<evidence type="ECO:0000256" key="3">
    <source>
        <dbReference type="ARBA" id="ARBA00022741"/>
    </source>
</evidence>
<comment type="caution">
    <text evidence="11">The sequence shown here is derived from an EMBL/GenBank/DDBJ whole genome shotgun (WGS) entry which is preliminary data.</text>
</comment>
<sequence>MPKTAISPSRAENYPEWYQQVVKAADLAETSDVRGCMVIKPWGYALWENIQRRLDTRFKETGHENAYFPLFIPMSFLEKEAEHVEGFAKECAVVTHHRLEPDGAGGLRPAPSAKLEEPLIVRPTSETIIGATFARWVQSYRDLPILINQWANVVRWELRTRMFLRTTEFLWQEGHTVHATRAEAEEETRKMLEVYADFAENAMAMPVICGEKTAGERFPGAVSTYSIEAMMQDRKALQAGTSHFLGQNFAHAQEIKFQSQSGDIEYAWTTSWGVSTRLIGGLIMTHADDDGLIAPPKLAPAHAVILPIYKSDEERAAVLAYCQALKSELEQQHYDGEAVRVRLDDRDLRGGEKKWQWVKRGVPLRIEVGPRDVAGDSTFVGRRDSDGKGAATPRAELVAQIGQTLDSIQQALFDRARRARDEASVVIDTLADFEAFFAEGQPGGLAYCHFTEGPEMEAKCKELKVTPRCVPLQPLLGDDGPGKCLFSGAPSQRRAVFARSY</sequence>
<evidence type="ECO:0000256" key="5">
    <source>
        <dbReference type="ARBA" id="ARBA00022917"/>
    </source>
</evidence>
<dbReference type="CDD" id="cd00778">
    <property type="entry name" value="ProRS_core_arch_euk"/>
    <property type="match status" value="1"/>
</dbReference>
<evidence type="ECO:0000256" key="8">
    <source>
        <dbReference type="ARBA" id="ARBA00060806"/>
    </source>
</evidence>
<dbReference type="GO" id="GO:0005737">
    <property type="term" value="C:cytoplasm"/>
    <property type="evidence" value="ECO:0007669"/>
    <property type="project" value="UniProtKB-SubCell"/>
</dbReference>
<keyword evidence="3 9" id="KW-0547">Nucleotide-binding</keyword>
<dbReference type="InterPro" id="IPR017449">
    <property type="entry name" value="Pro-tRNA_synth_II"/>
</dbReference>
<dbReference type="Gene3D" id="3.30.110.30">
    <property type="entry name" value="C-terminal domain of ProRS"/>
    <property type="match status" value="1"/>
</dbReference>
<dbReference type="InterPro" id="IPR004499">
    <property type="entry name" value="Pro-tRNA-ligase_IIa_arc-type"/>
</dbReference>
<dbReference type="PANTHER" id="PTHR43382">
    <property type="entry name" value="PROLYL-TRNA SYNTHETASE"/>
    <property type="match status" value="1"/>
</dbReference>
<dbReference type="Proteomes" id="UP000318995">
    <property type="component" value="Unassembled WGS sequence"/>
</dbReference>
<comment type="subcellular location">
    <subcellularLocation>
        <location evidence="9">Cytoplasm</location>
    </subcellularLocation>
</comment>
<comment type="function">
    <text evidence="9">Catalyzes the attachment of proline to tRNA(Pro) in a two-step reaction: proline is first activated by ATP to form Pro-AMP and then transferred to the acceptor end of tRNA(Pro).</text>
</comment>
<dbReference type="InterPro" id="IPR006195">
    <property type="entry name" value="aa-tRNA-synth_II"/>
</dbReference>
<protein>
    <recommendedName>
        <fullName evidence="9">Proline--tRNA ligase</fullName>
        <ecNumber evidence="9">6.1.1.15</ecNumber>
    </recommendedName>
    <alternativeName>
        <fullName evidence="9">Prolyl-tRNA synthetase</fullName>
        <shortName evidence="9">ProRS</shortName>
    </alternativeName>
</protein>
<dbReference type="Pfam" id="PF00587">
    <property type="entry name" value="tRNA-synt_2b"/>
    <property type="match status" value="1"/>
</dbReference>
<dbReference type="AlphaFoldDB" id="A0A5C5VWL2"/>
<evidence type="ECO:0000313" key="12">
    <source>
        <dbReference type="Proteomes" id="UP000318995"/>
    </source>
</evidence>
<dbReference type="RefSeq" id="WP_146575019.1">
    <property type="nucleotide sequence ID" value="NZ_SJPH01000007.1"/>
</dbReference>
<keyword evidence="5 9" id="KW-0648">Protein biosynthesis</keyword>
<dbReference type="Pfam" id="PF09180">
    <property type="entry name" value="ProRS-C_1"/>
    <property type="match status" value="1"/>
</dbReference>
<dbReference type="InterPro" id="IPR016061">
    <property type="entry name" value="Pro-tRNA_ligase_II_C"/>
</dbReference>
<comment type="catalytic activity">
    <reaction evidence="7 9">
        <text>tRNA(Pro) + L-proline + ATP = L-prolyl-tRNA(Pro) + AMP + diphosphate</text>
        <dbReference type="Rhea" id="RHEA:14305"/>
        <dbReference type="Rhea" id="RHEA-COMP:9700"/>
        <dbReference type="Rhea" id="RHEA-COMP:9702"/>
        <dbReference type="ChEBI" id="CHEBI:30616"/>
        <dbReference type="ChEBI" id="CHEBI:33019"/>
        <dbReference type="ChEBI" id="CHEBI:60039"/>
        <dbReference type="ChEBI" id="CHEBI:78442"/>
        <dbReference type="ChEBI" id="CHEBI:78532"/>
        <dbReference type="ChEBI" id="CHEBI:456215"/>
        <dbReference type="EC" id="6.1.1.15"/>
    </reaction>
</comment>
<evidence type="ECO:0000256" key="9">
    <source>
        <dbReference type="HAMAP-Rule" id="MF_01571"/>
    </source>
</evidence>
<dbReference type="FunFam" id="3.30.930.10:FF:000023">
    <property type="entry name" value="Proline--tRNA ligase"/>
    <property type="match status" value="1"/>
</dbReference>
<keyword evidence="6 9" id="KW-0030">Aminoacyl-tRNA synthetase</keyword>
<keyword evidence="2 9" id="KW-0436">Ligase</keyword>
<comment type="domain">
    <text evidence="9">Consists of three domains: the N-terminal catalytic domain, the anticodon-binding domain and the C-terminal extension.</text>
</comment>
<dbReference type="GO" id="GO:0005524">
    <property type="term" value="F:ATP binding"/>
    <property type="evidence" value="ECO:0007669"/>
    <property type="project" value="UniProtKB-UniRule"/>
</dbReference>
<proteinExistence type="inferred from homology"/>